<sequence>MPNRCYEIHVSGSVDDRLLVELPGLTIGPPEVRTVLYGPDLDQAALYGLLDQLQALGLDLVEVRTTDDASL</sequence>
<protein>
    <submittedName>
        <fullName evidence="1">Uncharacterized protein</fullName>
    </submittedName>
</protein>
<dbReference type="RefSeq" id="WP_253755184.1">
    <property type="nucleotide sequence ID" value="NZ_JAMZDZ010000001.1"/>
</dbReference>
<name>A0ABV8LKQ3_9ACTN</name>
<evidence type="ECO:0000313" key="1">
    <source>
        <dbReference type="EMBL" id="MFC4131551.1"/>
    </source>
</evidence>
<evidence type="ECO:0000313" key="2">
    <source>
        <dbReference type="Proteomes" id="UP001595816"/>
    </source>
</evidence>
<comment type="caution">
    <text evidence="1">The sequence shown here is derived from an EMBL/GenBank/DDBJ whole genome shotgun (WGS) entry which is preliminary data.</text>
</comment>
<gene>
    <name evidence="1" type="ORF">ACFOZ4_13150</name>
</gene>
<accession>A0ABV8LKQ3</accession>
<reference evidence="2" key="1">
    <citation type="journal article" date="2019" name="Int. J. Syst. Evol. Microbiol.">
        <title>The Global Catalogue of Microorganisms (GCM) 10K type strain sequencing project: providing services to taxonomists for standard genome sequencing and annotation.</title>
        <authorList>
            <consortium name="The Broad Institute Genomics Platform"/>
            <consortium name="The Broad Institute Genome Sequencing Center for Infectious Disease"/>
            <person name="Wu L."/>
            <person name="Ma J."/>
        </authorList>
    </citation>
    <scope>NUCLEOTIDE SEQUENCE [LARGE SCALE GENOMIC DNA]</scope>
    <source>
        <strain evidence="2">CGMCC 4.7289</strain>
    </source>
</reference>
<proteinExistence type="predicted"/>
<dbReference type="EMBL" id="JBHSAY010000006">
    <property type="protein sequence ID" value="MFC4131551.1"/>
    <property type="molecule type" value="Genomic_DNA"/>
</dbReference>
<keyword evidence="2" id="KW-1185">Reference proteome</keyword>
<organism evidence="1 2">
    <name type="scientific">Hamadaea flava</name>
    <dbReference type="NCBI Taxonomy" id="1742688"/>
    <lineage>
        <taxon>Bacteria</taxon>
        <taxon>Bacillati</taxon>
        <taxon>Actinomycetota</taxon>
        <taxon>Actinomycetes</taxon>
        <taxon>Micromonosporales</taxon>
        <taxon>Micromonosporaceae</taxon>
        <taxon>Hamadaea</taxon>
    </lineage>
</organism>
<dbReference type="Proteomes" id="UP001595816">
    <property type="component" value="Unassembled WGS sequence"/>
</dbReference>